<dbReference type="AlphaFoldDB" id="A0A137PII0"/>
<feature type="transmembrane region" description="Helical" evidence="1">
    <location>
        <begin position="12"/>
        <end position="30"/>
    </location>
</feature>
<evidence type="ECO:0008006" key="4">
    <source>
        <dbReference type="Google" id="ProtNLM"/>
    </source>
</evidence>
<keyword evidence="1" id="KW-0472">Membrane</keyword>
<proteinExistence type="predicted"/>
<evidence type="ECO:0000313" key="3">
    <source>
        <dbReference type="Proteomes" id="UP000070444"/>
    </source>
</evidence>
<dbReference type="EMBL" id="KQ964420">
    <property type="protein sequence ID" value="KXN74803.1"/>
    <property type="molecule type" value="Genomic_DNA"/>
</dbReference>
<keyword evidence="1" id="KW-1133">Transmembrane helix</keyword>
<gene>
    <name evidence="2" type="ORF">CONCODRAFT_2133</name>
</gene>
<keyword evidence="3" id="KW-1185">Reference proteome</keyword>
<feature type="transmembrane region" description="Helical" evidence="1">
    <location>
        <begin position="76"/>
        <end position="97"/>
    </location>
</feature>
<feature type="transmembrane region" description="Helical" evidence="1">
    <location>
        <begin position="42"/>
        <end position="64"/>
    </location>
</feature>
<reference evidence="2 3" key="1">
    <citation type="journal article" date="2015" name="Genome Biol. Evol.">
        <title>Phylogenomic analyses indicate that early fungi evolved digesting cell walls of algal ancestors of land plants.</title>
        <authorList>
            <person name="Chang Y."/>
            <person name="Wang S."/>
            <person name="Sekimoto S."/>
            <person name="Aerts A.L."/>
            <person name="Choi C."/>
            <person name="Clum A."/>
            <person name="LaButti K.M."/>
            <person name="Lindquist E.A."/>
            <person name="Yee Ngan C."/>
            <person name="Ohm R.A."/>
            <person name="Salamov A.A."/>
            <person name="Grigoriev I.V."/>
            <person name="Spatafora J.W."/>
            <person name="Berbee M.L."/>
        </authorList>
    </citation>
    <scope>NUCLEOTIDE SEQUENCE [LARGE SCALE GENOMIC DNA]</scope>
    <source>
        <strain evidence="2 3">NRRL 28638</strain>
    </source>
</reference>
<protein>
    <recommendedName>
        <fullName evidence="4">G-protein coupled receptors family 1 profile domain-containing protein</fullName>
    </recommendedName>
</protein>
<evidence type="ECO:0000313" key="2">
    <source>
        <dbReference type="EMBL" id="KXN74803.1"/>
    </source>
</evidence>
<organism evidence="2 3">
    <name type="scientific">Conidiobolus coronatus (strain ATCC 28846 / CBS 209.66 / NRRL 28638)</name>
    <name type="common">Delacroixia coronata</name>
    <dbReference type="NCBI Taxonomy" id="796925"/>
    <lineage>
        <taxon>Eukaryota</taxon>
        <taxon>Fungi</taxon>
        <taxon>Fungi incertae sedis</taxon>
        <taxon>Zoopagomycota</taxon>
        <taxon>Entomophthoromycotina</taxon>
        <taxon>Entomophthoromycetes</taxon>
        <taxon>Entomophthorales</taxon>
        <taxon>Ancylistaceae</taxon>
        <taxon>Conidiobolus</taxon>
    </lineage>
</organism>
<evidence type="ECO:0000256" key="1">
    <source>
        <dbReference type="SAM" id="Phobius"/>
    </source>
</evidence>
<dbReference type="Proteomes" id="UP000070444">
    <property type="component" value="Unassembled WGS sequence"/>
</dbReference>
<sequence>MILITILDLTWSLQKIVYDILILILGTRILHTRSVLCQLNAFTIGTNFRISIWCVAILAMMRFINGCLKYNVKAMFWYLFVVFNVILNLALGIYSLVSSAGRRSASRTQCISFIHRNPTNRALAMFEIIYLTLGSLIIIACYFGSTAYIIKAINNSIIEAKANNLTRHLKFIY</sequence>
<feature type="transmembrane region" description="Helical" evidence="1">
    <location>
        <begin position="128"/>
        <end position="150"/>
    </location>
</feature>
<keyword evidence="1" id="KW-0812">Transmembrane</keyword>
<name>A0A137PII0_CONC2</name>
<accession>A0A137PII0</accession>